<evidence type="ECO:0000313" key="1">
    <source>
        <dbReference type="EMBL" id="PIY95963.1"/>
    </source>
</evidence>
<evidence type="ECO:0008006" key="3">
    <source>
        <dbReference type="Google" id="ProtNLM"/>
    </source>
</evidence>
<evidence type="ECO:0000313" key="2">
    <source>
        <dbReference type="Proteomes" id="UP000230779"/>
    </source>
</evidence>
<dbReference type="Pfam" id="PF13489">
    <property type="entry name" value="Methyltransf_23"/>
    <property type="match status" value="1"/>
</dbReference>
<dbReference type="Gene3D" id="3.40.50.150">
    <property type="entry name" value="Vaccinia Virus protein VP39"/>
    <property type="match status" value="1"/>
</dbReference>
<gene>
    <name evidence="1" type="ORF">COY66_05505</name>
</gene>
<proteinExistence type="predicted"/>
<dbReference type="SUPFAM" id="SSF53335">
    <property type="entry name" value="S-adenosyl-L-methionine-dependent methyltransferases"/>
    <property type="match status" value="1"/>
</dbReference>
<comment type="caution">
    <text evidence="1">The sequence shown here is derived from an EMBL/GenBank/DDBJ whole genome shotgun (WGS) entry which is preliminary data.</text>
</comment>
<dbReference type="PANTHER" id="PTHR43861:SF6">
    <property type="entry name" value="METHYLTRANSFERASE TYPE 11"/>
    <property type="match status" value="1"/>
</dbReference>
<protein>
    <recommendedName>
        <fullName evidence="3">Methyltransferase domain-containing protein</fullName>
    </recommendedName>
</protein>
<dbReference type="PANTHER" id="PTHR43861">
    <property type="entry name" value="TRANS-ACONITATE 2-METHYLTRANSFERASE-RELATED"/>
    <property type="match status" value="1"/>
</dbReference>
<reference evidence="1 2" key="1">
    <citation type="submission" date="2017-09" db="EMBL/GenBank/DDBJ databases">
        <title>Depth-based differentiation of microbial function through sediment-hosted aquifers and enrichment of novel symbionts in the deep terrestrial subsurface.</title>
        <authorList>
            <person name="Probst A.J."/>
            <person name="Ladd B."/>
            <person name="Jarett J.K."/>
            <person name="Geller-Mcgrath D.E."/>
            <person name="Sieber C.M."/>
            <person name="Emerson J.B."/>
            <person name="Anantharaman K."/>
            <person name="Thomas B.C."/>
            <person name="Malmstrom R."/>
            <person name="Stieglmeier M."/>
            <person name="Klingl A."/>
            <person name="Woyke T."/>
            <person name="Ryan C.M."/>
            <person name="Banfield J.F."/>
        </authorList>
    </citation>
    <scope>NUCLEOTIDE SEQUENCE [LARGE SCALE GENOMIC DNA]</scope>
    <source>
        <strain evidence="1">CG_4_10_14_0_8_um_filter_42_10</strain>
    </source>
</reference>
<dbReference type="Proteomes" id="UP000230779">
    <property type="component" value="Unassembled WGS sequence"/>
</dbReference>
<dbReference type="InterPro" id="IPR029063">
    <property type="entry name" value="SAM-dependent_MTases_sf"/>
</dbReference>
<dbReference type="AlphaFoldDB" id="A0A2M7RGV9"/>
<name>A0A2M7RGV9_9BACT</name>
<organism evidence="1 2">
    <name type="scientific">Candidatus Kerfeldbacteria bacterium CG_4_10_14_0_8_um_filter_42_10</name>
    <dbReference type="NCBI Taxonomy" id="2014248"/>
    <lineage>
        <taxon>Bacteria</taxon>
        <taxon>Candidatus Kerfeldiibacteriota</taxon>
    </lineage>
</organism>
<accession>A0A2M7RGV9</accession>
<sequence>MIRSKDYHQYTNYDYEPGGLRKLDYIVEVIRKSFGNNPKETRILDAACGKGDISSPLAYLGYQVTALAAQEEEAKGLKEKHQFNNLQAKTDSFENYLPQNRFEIIIMSEFLEHAKDPKAVLKKARKMLRHNGLLILTVPNGLSLEESIRKVTASAAKNPHLQFWSLFSLRSLMLSAGFEIAEIKSAAFLFKETYSIFVRFFLKRGSLLFHWFDKMDSRISRFVPPILASGWFITAKRKE</sequence>
<dbReference type="CDD" id="cd02440">
    <property type="entry name" value="AdoMet_MTases"/>
    <property type="match status" value="1"/>
</dbReference>
<dbReference type="EMBL" id="PFMD01000063">
    <property type="protein sequence ID" value="PIY95963.1"/>
    <property type="molecule type" value="Genomic_DNA"/>
</dbReference>